<name>A0ABD3K2U7_EUCGL</name>
<keyword evidence="4" id="KW-1185">Reference proteome</keyword>
<dbReference type="InterPro" id="IPR026055">
    <property type="entry name" value="FAR"/>
</dbReference>
<feature type="domain" description="Thioester reductase (TE)" evidence="2">
    <location>
        <begin position="63"/>
        <end position="151"/>
    </location>
</feature>
<comment type="function">
    <text evidence="1">Catalyzes the reduction of fatty acyl-CoA to fatty alcohols.</text>
</comment>
<dbReference type="PANTHER" id="PTHR11011">
    <property type="entry name" value="MALE STERILITY PROTEIN 2-RELATED"/>
    <property type="match status" value="1"/>
</dbReference>
<dbReference type="EMBL" id="JBJKBG010000007">
    <property type="protein sequence ID" value="KAL3732052.1"/>
    <property type="molecule type" value="Genomic_DNA"/>
</dbReference>
<keyword evidence="1" id="KW-0443">Lipid metabolism</keyword>
<dbReference type="GO" id="GO:0102965">
    <property type="term" value="F:alcohol-forming long-chain fatty acyl-CoA reductase activity"/>
    <property type="evidence" value="ECO:0007669"/>
    <property type="project" value="UniProtKB-EC"/>
</dbReference>
<evidence type="ECO:0000256" key="1">
    <source>
        <dbReference type="RuleBase" id="RU363097"/>
    </source>
</evidence>
<dbReference type="Pfam" id="PF07993">
    <property type="entry name" value="NAD_binding_4"/>
    <property type="match status" value="1"/>
</dbReference>
<dbReference type="PANTHER" id="PTHR11011:SF45">
    <property type="entry name" value="FATTY ACYL-COA REDUCTASE CG8306-RELATED"/>
    <property type="match status" value="1"/>
</dbReference>
<organism evidence="3 4">
    <name type="scientific">Eucalyptus globulus</name>
    <name type="common">Tasmanian blue gum</name>
    <dbReference type="NCBI Taxonomy" id="34317"/>
    <lineage>
        <taxon>Eukaryota</taxon>
        <taxon>Viridiplantae</taxon>
        <taxon>Streptophyta</taxon>
        <taxon>Embryophyta</taxon>
        <taxon>Tracheophyta</taxon>
        <taxon>Spermatophyta</taxon>
        <taxon>Magnoliopsida</taxon>
        <taxon>eudicotyledons</taxon>
        <taxon>Gunneridae</taxon>
        <taxon>Pentapetalae</taxon>
        <taxon>rosids</taxon>
        <taxon>malvids</taxon>
        <taxon>Myrtales</taxon>
        <taxon>Myrtaceae</taxon>
        <taxon>Myrtoideae</taxon>
        <taxon>Eucalypteae</taxon>
        <taxon>Eucalyptus</taxon>
    </lineage>
</organism>
<keyword evidence="1" id="KW-0444">Lipid biosynthesis</keyword>
<keyword evidence="1" id="KW-0560">Oxidoreductase</keyword>
<evidence type="ECO:0000313" key="4">
    <source>
        <dbReference type="Proteomes" id="UP001634007"/>
    </source>
</evidence>
<sequence length="375" mass="42774">MAIKDKDKGNCHDACVAATASPRTIMDMAWESRDDIGIFDFLERRNFLVTSAIGFLPKGNENKSLIYKILHITPTMRKIFLLIKAKDEQVAMDRVKDKSFECLKQKYEEEYTNFMLSKLVPVQGDTWEWNMGIGDDSFLQIMYDASLVMNIHSSLFLHMSIFVESKQKSDVHHEINLASDLIVVLPPNEVLFVVIIRPSVIEATFREPFSRRDSRLQVLLYLPFINNNNCHRELPGFLVNPNTVMYVVSTDLVANVIIMAMAKHGIAATSALMDNKEDKIQTTDMEYFSSIDKSGLSKEIDPNSNPKQRSRLEARCNRTAQILIHLAKLYEPTCSTVQEGNKFPLDLRSINWEDYFANAHIPGLMRQVIKKASSS</sequence>
<protein>
    <recommendedName>
        <fullName evidence="1">Fatty acyl-CoA reductase</fullName>
        <ecNumber evidence="1">1.2.1.84</ecNumber>
    </recommendedName>
</protein>
<gene>
    <name evidence="3" type="ORF">ACJRO7_028835</name>
</gene>
<comment type="similarity">
    <text evidence="1">Belongs to the fatty acyl-CoA reductase family.</text>
</comment>
<comment type="catalytic activity">
    <reaction evidence="1">
        <text>a long-chain fatty acyl-CoA + 2 NADPH + 2 H(+) = a long-chain primary fatty alcohol + 2 NADP(+) + CoA</text>
        <dbReference type="Rhea" id="RHEA:52716"/>
        <dbReference type="ChEBI" id="CHEBI:15378"/>
        <dbReference type="ChEBI" id="CHEBI:57287"/>
        <dbReference type="ChEBI" id="CHEBI:57783"/>
        <dbReference type="ChEBI" id="CHEBI:58349"/>
        <dbReference type="ChEBI" id="CHEBI:77396"/>
        <dbReference type="ChEBI" id="CHEBI:83139"/>
        <dbReference type="EC" id="1.2.1.84"/>
    </reaction>
</comment>
<dbReference type="GO" id="GO:0006629">
    <property type="term" value="P:lipid metabolic process"/>
    <property type="evidence" value="ECO:0007669"/>
    <property type="project" value="UniProtKB-KW"/>
</dbReference>
<dbReference type="EC" id="1.2.1.84" evidence="1"/>
<proteinExistence type="inferred from homology"/>
<reference evidence="3 4" key="1">
    <citation type="submission" date="2024-11" db="EMBL/GenBank/DDBJ databases">
        <title>Chromosome-level genome assembly of Eucalyptus globulus Labill. provides insights into its genome evolution.</title>
        <authorList>
            <person name="Li X."/>
        </authorList>
    </citation>
    <scope>NUCLEOTIDE SEQUENCE [LARGE SCALE GENOMIC DNA]</scope>
    <source>
        <strain evidence="3">CL2024</strain>
        <tissue evidence="3">Fresh tender leaves</tissue>
    </source>
</reference>
<dbReference type="Gene3D" id="3.40.50.720">
    <property type="entry name" value="NAD(P)-binding Rossmann-like Domain"/>
    <property type="match status" value="1"/>
</dbReference>
<comment type="caution">
    <text evidence="3">The sequence shown here is derived from an EMBL/GenBank/DDBJ whole genome shotgun (WGS) entry which is preliminary data.</text>
</comment>
<evidence type="ECO:0000259" key="2">
    <source>
        <dbReference type="Pfam" id="PF07993"/>
    </source>
</evidence>
<accession>A0ABD3K2U7</accession>
<dbReference type="Proteomes" id="UP001634007">
    <property type="component" value="Unassembled WGS sequence"/>
</dbReference>
<dbReference type="AlphaFoldDB" id="A0ABD3K2U7"/>
<dbReference type="InterPro" id="IPR013120">
    <property type="entry name" value="FAR_NAD-bd"/>
</dbReference>
<evidence type="ECO:0000313" key="3">
    <source>
        <dbReference type="EMBL" id="KAL3732052.1"/>
    </source>
</evidence>
<keyword evidence="1" id="KW-0521">NADP</keyword>